<dbReference type="InterPro" id="IPR003615">
    <property type="entry name" value="HNH_nuc"/>
</dbReference>
<dbReference type="CDD" id="cd00085">
    <property type="entry name" value="HNHc"/>
    <property type="match status" value="1"/>
</dbReference>
<dbReference type="AlphaFoldDB" id="A0AAP7CD22"/>
<feature type="domain" description="HNH nuclease" evidence="1">
    <location>
        <begin position="323"/>
        <end position="375"/>
    </location>
</feature>
<sequence>MTTAVEEKCTEPSAFAELLTDAIEQSHRSMTRCKAELLSSIRAFEEGGFAPQMGARTTAQFLTRRLGISISTAHEYVHVGCRLGEFLYLQQQFSAGKISYSVVRLLLRYLTPAVERQLVDMALELGYHELEIALSGYDKPGNGDSEKPDHYLRVHTRDNGEIALHGVLNASDGAAFIAALKLGEIAYYEMEEMLEDALRHEDGRVAELSIRDMLQKADAVEPAKKARKTASGYGMPIGRMLLQAFMGMVHMTRSQPKSTLTTPGAHVNVLVTKDGRAYMPNNVGARSEALVGLIANADLRVSTVDDDGLIINTGRSSRFATPGQVNALLTMWGGQCAAPGCTHSRFIEIHHIKEWSEGGMTDLENLLPLCSACHSLVTDGYLETVKDGSDVHFIYQDGTRYVSDNYSLPRRRDNAQTWAESGGGFDD</sequence>
<gene>
    <name evidence="2" type="ORF">HC138_07185</name>
</gene>
<keyword evidence="2" id="KW-0255">Endonuclease</keyword>
<proteinExistence type="predicted"/>
<dbReference type="SMART" id="SM00507">
    <property type="entry name" value="HNHc"/>
    <property type="match status" value="1"/>
</dbReference>
<protein>
    <submittedName>
        <fullName evidence="2">HNH endonuclease</fullName>
    </submittedName>
</protein>
<dbReference type="GO" id="GO:0003676">
    <property type="term" value="F:nucleic acid binding"/>
    <property type="evidence" value="ECO:0007669"/>
    <property type="project" value="InterPro"/>
</dbReference>
<organism evidence="2 3">
    <name type="scientific">Corynebacterium coyleae</name>
    <dbReference type="NCBI Taxonomy" id="53374"/>
    <lineage>
        <taxon>Bacteria</taxon>
        <taxon>Bacillati</taxon>
        <taxon>Actinomycetota</taxon>
        <taxon>Actinomycetes</taxon>
        <taxon>Mycobacteriales</taxon>
        <taxon>Corynebacteriaceae</taxon>
        <taxon>Corynebacterium</taxon>
    </lineage>
</organism>
<accession>A0AAP7CD22</accession>
<dbReference type="Pfam" id="PF01844">
    <property type="entry name" value="HNH"/>
    <property type="match status" value="1"/>
</dbReference>
<dbReference type="EMBL" id="JAAUVV010000012">
    <property type="protein sequence ID" value="NJJ04128.1"/>
    <property type="molecule type" value="Genomic_DNA"/>
</dbReference>
<dbReference type="Proteomes" id="UP000591626">
    <property type="component" value="Unassembled WGS sequence"/>
</dbReference>
<keyword evidence="2" id="KW-0378">Hydrolase</keyword>
<evidence type="ECO:0000313" key="2">
    <source>
        <dbReference type="EMBL" id="NJJ04128.1"/>
    </source>
</evidence>
<dbReference type="GO" id="GO:0008270">
    <property type="term" value="F:zinc ion binding"/>
    <property type="evidence" value="ECO:0007669"/>
    <property type="project" value="InterPro"/>
</dbReference>
<name>A0AAP7CD22_9CORY</name>
<evidence type="ECO:0000259" key="1">
    <source>
        <dbReference type="SMART" id="SM00507"/>
    </source>
</evidence>
<reference evidence="2 3" key="1">
    <citation type="submission" date="2020-03" db="EMBL/GenBank/DDBJ databases">
        <title>Draft genome sequences of bacterial isolates from the female urobiome.</title>
        <authorList>
            <person name="Miller-Ensminger T."/>
            <person name="Wolfe A.J."/>
            <person name="Putonti C."/>
        </authorList>
    </citation>
    <scope>NUCLEOTIDE SEQUENCE [LARGE SCALE GENOMIC DNA]</scope>
    <source>
        <strain evidence="2 3">UMB8490</strain>
    </source>
</reference>
<dbReference type="RefSeq" id="WP_070613757.1">
    <property type="nucleotide sequence ID" value="NZ_JAAUVV010000012.1"/>
</dbReference>
<dbReference type="InterPro" id="IPR002711">
    <property type="entry name" value="HNH"/>
</dbReference>
<dbReference type="Gene3D" id="1.10.30.50">
    <property type="match status" value="1"/>
</dbReference>
<dbReference type="GO" id="GO:0004519">
    <property type="term" value="F:endonuclease activity"/>
    <property type="evidence" value="ECO:0007669"/>
    <property type="project" value="UniProtKB-KW"/>
</dbReference>
<keyword evidence="2" id="KW-0540">Nuclease</keyword>
<comment type="caution">
    <text evidence="2">The sequence shown here is derived from an EMBL/GenBank/DDBJ whole genome shotgun (WGS) entry which is preliminary data.</text>
</comment>
<evidence type="ECO:0000313" key="3">
    <source>
        <dbReference type="Proteomes" id="UP000591626"/>
    </source>
</evidence>